<evidence type="ECO:0000313" key="1">
    <source>
        <dbReference type="EMBL" id="OMO69363.1"/>
    </source>
</evidence>
<keyword evidence="2" id="KW-1185">Reference proteome</keyword>
<protein>
    <submittedName>
        <fullName evidence="1">Uncharacterized protein</fullName>
    </submittedName>
</protein>
<accession>A0A1R3HGD8</accession>
<reference evidence="2" key="1">
    <citation type="submission" date="2013-09" db="EMBL/GenBank/DDBJ databases">
        <title>Corchorus olitorius genome sequencing.</title>
        <authorList>
            <person name="Alam M."/>
            <person name="Haque M.S."/>
            <person name="Islam M.S."/>
            <person name="Emdad E.M."/>
            <person name="Islam M.M."/>
            <person name="Ahmed B."/>
            <person name="Halim A."/>
            <person name="Hossen Q.M.M."/>
            <person name="Hossain M.Z."/>
            <person name="Ahmed R."/>
            <person name="Khan M.M."/>
            <person name="Islam R."/>
            <person name="Rashid M.M."/>
            <person name="Khan S.A."/>
            <person name="Rahman M.S."/>
            <person name="Alam M."/>
            <person name="Yahiya A.S."/>
            <person name="Khan M.S."/>
            <person name="Azam M.S."/>
            <person name="Haque T."/>
            <person name="Lashkar M.Z.H."/>
            <person name="Akhand A.I."/>
            <person name="Morshed G."/>
            <person name="Roy S."/>
            <person name="Uddin K.S."/>
            <person name="Rabeya T."/>
            <person name="Hossain A.S."/>
            <person name="Chowdhury A."/>
            <person name="Snigdha A.R."/>
            <person name="Mortoza M.S."/>
            <person name="Matin S.A."/>
            <person name="Hoque S.M.E."/>
            <person name="Islam M.K."/>
            <person name="Roy D.K."/>
            <person name="Haider R."/>
            <person name="Moosa M.M."/>
            <person name="Elias S.M."/>
            <person name="Hasan A.M."/>
            <person name="Jahan S."/>
            <person name="Shafiuddin M."/>
            <person name="Mahmood N."/>
            <person name="Shommy N.S."/>
        </authorList>
    </citation>
    <scope>NUCLEOTIDE SEQUENCE [LARGE SCALE GENOMIC DNA]</scope>
    <source>
        <strain evidence="2">cv. O-4</strain>
    </source>
</reference>
<dbReference type="EMBL" id="AWUE01020233">
    <property type="protein sequence ID" value="OMO69363.1"/>
    <property type="molecule type" value="Genomic_DNA"/>
</dbReference>
<evidence type="ECO:0000313" key="2">
    <source>
        <dbReference type="Proteomes" id="UP000187203"/>
    </source>
</evidence>
<gene>
    <name evidence="1" type="ORF">COLO4_29110</name>
</gene>
<dbReference type="Proteomes" id="UP000187203">
    <property type="component" value="Unassembled WGS sequence"/>
</dbReference>
<proteinExistence type="predicted"/>
<sequence length="52" mass="5873">MTKLWGWGVANGKWTAVAQAEQPPPPFYYQKRKLTADGAPPRSLGWPPPFYI</sequence>
<comment type="caution">
    <text evidence="1">The sequence shown here is derived from an EMBL/GenBank/DDBJ whole genome shotgun (WGS) entry which is preliminary data.</text>
</comment>
<name>A0A1R3HGD8_9ROSI</name>
<dbReference type="AlphaFoldDB" id="A0A1R3HGD8"/>
<organism evidence="1 2">
    <name type="scientific">Corchorus olitorius</name>
    <dbReference type="NCBI Taxonomy" id="93759"/>
    <lineage>
        <taxon>Eukaryota</taxon>
        <taxon>Viridiplantae</taxon>
        <taxon>Streptophyta</taxon>
        <taxon>Embryophyta</taxon>
        <taxon>Tracheophyta</taxon>
        <taxon>Spermatophyta</taxon>
        <taxon>Magnoliopsida</taxon>
        <taxon>eudicotyledons</taxon>
        <taxon>Gunneridae</taxon>
        <taxon>Pentapetalae</taxon>
        <taxon>rosids</taxon>
        <taxon>malvids</taxon>
        <taxon>Malvales</taxon>
        <taxon>Malvaceae</taxon>
        <taxon>Grewioideae</taxon>
        <taxon>Apeibeae</taxon>
        <taxon>Corchorus</taxon>
    </lineage>
</organism>